<comment type="function">
    <text evidence="12">Specific in hydrolyzing the terminal glycosidic bond of polygalacturonic acid and oligogalacturonates.</text>
</comment>
<dbReference type="Proteomes" id="UP000800094">
    <property type="component" value="Unassembled WGS sequence"/>
</dbReference>
<evidence type="ECO:0000256" key="11">
    <source>
        <dbReference type="ARBA" id="ARBA00023326"/>
    </source>
</evidence>
<name>A0A6A6HSC7_9PLEO</name>
<evidence type="ECO:0000313" key="17">
    <source>
        <dbReference type="EMBL" id="KAF2241084.1"/>
    </source>
</evidence>
<evidence type="ECO:0000256" key="10">
    <source>
        <dbReference type="ARBA" id="ARBA00023316"/>
    </source>
</evidence>
<reference evidence="17" key="1">
    <citation type="journal article" date="2020" name="Stud. Mycol.">
        <title>101 Dothideomycetes genomes: a test case for predicting lifestyles and emergence of pathogens.</title>
        <authorList>
            <person name="Haridas S."/>
            <person name="Albert R."/>
            <person name="Binder M."/>
            <person name="Bloem J."/>
            <person name="Labutti K."/>
            <person name="Salamov A."/>
            <person name="Andreopoulos B."/>
            <person name="Baker S."/>
            <person name="Barry K."/>
            <person name="Bills G."/>
            <person name="Bluhm B."/>
            <person name="Cannon C."/>
            <person name="Castanera R."/>
            <person name="Culley D."/>
            <person name="Daum C."/>
            <person name="Ezra D."/>
            <person name="Gonzalez J."/>
            <person name="Henrissat B."/>
            <person name="Kuo A."/>
            <person name="Liang C."/>
            <person name="Lipzen A."/>
            <person name="Lutzoni F."/>
            <person name="Magnuson J."/>
            <person name="Mondo S."/>
            <person name="Nolan M."/>
            <person name="Ohm R."/>
            <person name="Pangilinan J."/>
            <person name="Park H.-J."/>
            <person name="Ramirez L."/>
            <person name="Alfaro M."/>
            <person name="Sun H."/>
            <person name="Tritt A."/>
            <person name="Yoshinaga Y."/>
            <person name="Zwiers L.-H."/>
            <person name="Turgeon B."/>
            <person name="Goodwin S."/>
            <person name="Spatafora J."/>
            <person name="Crous P."/>
            <person name="Grigoriev I."/>
        </authorList>
    </citation>
    <scope>NUCLEOTIDE SEQUENCE</scope>
    <source>
        <strain evidence="17">CBS 122368</strain>
    </source>
</reference>
<dbReference type="PANTHER" id="PTHR31736:SF12">
    <property type="entry name" value="EXO-POLYGALACTURONASE, PUTATIVE-RELATED"/>
    <property type="match status" value="1"/>
</dbReference>
<evidence type="ECO:0000256" key="6">
    <source>
        <dbReference type="ARBA" id="ARBA00023157"/>
    </source>
</evidence>
<comment type="catalytic activity">
    <reaction evidence="14">
        <text>[(1-&gt;4)-alpha-D-galacturonosyl](n) + H2O = alpha-D-galacturonate + [(1-&gt;4)-alpha-D-galacturonosyl](n-1)</text>
        <dbReference type="Rhea" id="RHEA:14117"/>
        <dbReference type="Rhea" id="RHEA-COMP:14570"/>
        <dbReference type="Rhea" id="RHEA-COMP:14572"/>
        <dbReference type="ChEBI" id="CHEBI:15377"/>
        <dbReference type="ChEBI" id="CHEBI:58658"/>
        <dbReference type="ChEBI" id="CHEBI:140523"/>
        <dbReference type="EC" id="3.2.1.67"/>
    </reaction>
</comment>
<sequence length="430" mass="47581">MLFNSLVFRLCLFLPTVLANPYVPKEYHNGRKTCTVYALGSKKDDVPNILDAFSECGNGGTIVFPRGQEYWVAQRLNPVVHDVKIDWRGQWTFSDDLAYWRNNSYTIYFQNHRAGFVLSGSHIRINGHTTDYTHINGNGDVWYTAEAGNTQPGRPMPFVFWNVSDVSVSDFHIKDPQLWSINIMNGTNMMFKNMKANATATQAPYGSNWVQNTDGFDTMDARNVTLDGLWYQGGDDCIAVKPRSYSITVRNIYCHGGNGIAIGSLGQYLEDSSVENVVIDNVDVVRYNEDMHNCAYIKTWMGHLVPQSSYESAGQPRGGGWGNVTNVTFSNFRVQGADGVPSINQDNGNNGSYSGTSKMQVNDIRFVNFTGYLNGKTSKGSVSCSTVHPCYDIYFENIDLKSATNGTENMNGACKYIAQGGVHGLAGSGC</sequence>
<dbReference type="RefSeq" id="XP_033676088.1">
    <property type="nucleotide sequence ID" value="XM_033830546.1"/>
</dbReference>
<keyword evidence="11" id="KW-0624">Polysaccharide degradation</keyword>
<dbReference type="EMBL" id="ML987214">
    <property type="protein sequence ID" value="KAF2241084.1"/>
    <property type="molecule type" value="Genomic_DNA"/>
</dbReference>
<evidence type="ECO:0000256" key="12">
    <source>
        <dbReference type="ARBA" id="ARBA00037312"/>
    </source>
</evidence>
<evidence type="ECO:0000256" key="9">
    <source>
        <dbReference type="ARBA" id="ARBA00023295"/>
    </source>
</evidence>
<dbReference type="PANTHER" id="PTHR31736">
    <property type="match status" value="1"/>
</dbReference>
<comment type="subcellular location">
    <subcellularLocation>
        <location evidence="1">Secreted</location>
    </subcellularLocation>
</comment>
<dbReference type="AlphaFoldDB" id="A0A6A6HSC7"/>
<evidence type="ECO:0000256" key="2">
    <source>
        <dbReference type="ARBA" id="ARBA00008834"/>
    </source>
</evidence>
<evidence type="ECO:0000256" key="4">
    <source>
        <dbReference type="ARBA" id="ARBA00022729"/>
    </source>
</evidence>
<keyword evidence="5 15" id="KW-0378">Hydrolase</keyword>
<comment type="similarity">
    <text evidence="2 15">Belongs to the glycosyl hydrolase 28 family.</text>
</comment>
<keyword evidence="9 15" id="KW-0326">Glycosidase</keyword>
<evidence type="ECO:0000256" key="8">
    <source>
        <dbReference type="ARBA" id="ARBA00023277"/>
    </source>
</evidence>
<dbReference type="EC" id="3.2.1.67" evidence="13"/>
<feature type="signal peptide" evidence="16">
    <location>
        <begin position="1"/>
        <end position="19"/>
    </location>
</feature>
<evidence type="ECO:0000256" key="1">
    <source>
        <dbReference type="ARBA" id="ARBA00004613"/>
    </source>
</evidence>
<dbReference type="GO" id="GO:0004650">
    <property type="term" value="F:polygalacturonase activity"/>
    <property type="evidence" value="ECO:0007669"/>
    <property type="project" value="InterPro"/>
</dbReference>
<keyword evidence="7" id="KW-0325">Glycoprotein</keyword>
<dbReference type="Pfam" id="PF00295">
    <property type="entry name" value="Glyco_hydro_28"/>
    <property type="match status" value="1"/>
</dbReference>
<proteinExistence type="inferred from homology"/>
<keyword evidence="3" id="KW-0964">Secreted</keyword>
<evidence type="ECO:0000256" key="14">
    <source>
        <dbReference type="ARBA" id="ARBA00048766"/>
    </source>
</evidence>
<dbReference type="SUPFAM" id="SSF51126">
    <property type="entry name" value="Pectin lyase-like"/>
    <property type="match status" value="1"/>
</dbReference>
<dbReference type="GO" id="GO:0047911">
    <property type="term" value="F:galacturan 1,4-alpha-galacturonidase activity"/>
    <property type="evidence" value="ECO:0007669"/>
    <property type="project" value="UniProtKB-EC"/>
</dbReference>
<dbReference type="InterPro" id="IPR000743">
    <property type="entry name" value="Glyco_hydro_28"/>
</dbReference>
<evidence type="ECO:0000256" key="16">
    <source>
        <dbReference type="SAM" id="SignalP"/>
    </source>
</evidence>
<dbReference type="InterPro" id="IPR011050">
    <property type="entry name" value="Pectin_lyase_fold/virulence"/>
</dbReference>
<organism evidence="17 18">
    <name type="scientific">Trematosphaeria pertusa</name>
    <dbReference type="NCBI Taxonomy" id="390896"/>
    <lineage>
        <taxon>Eukaryota</taxon>
        <taxon>Fungi</taxon>
        <taxon>Dikarya</taxon>
        <taxon>Ascomycota</taxon>
        <taxon>Pezizomycotina</taxon>
        <taxon>Dothideomycetes</taxon>
        <taxon>Pleosporomycetidae</taxon>
        <taxon>Pleosporales</taxon>
        <taxon>Massarineae</taxon>
        <taxon>Trematosphaeriaceae</taxon>
        <taxon>Trematosphaeria</taxon>
    </lineage>
</organism>
<keyword evidence="4 16" id="KW-0732">Signal</keyword>
<dbReference type="OrthoDB" id="339764at2759"/>
<feature type="chain" id="PRO_5025588871" description="galacturonan 1,4-alpha-galacturonidase" evidence="16">
    <location>
        <begin position="20"/>
        <end position="430"/>
    </location>
</feature>
<keyword evidence="6" id="KW-1015">Disulfide bond</keyword>
<evidence type="ECO:0000256" key="3">
    <source>
        <dbReference type="ARBA" id="ARBA00022525"/>
    </source>
</evidence>
<accession>A0A6A6HSC7</accession>
<evidence type="ECO:0000256" key="7">
    <source>
        <dbReference type="ARBA" id="ARBA00023180"/>
    </source>
</evidence>
<evidence type="ECO:0000256" key="5">
    <source>
        <dbReference type="ARBA" id="ARBA00022801"/>
    </source>
</evidence>
<evidence type="ECO:0000256" key="15">
    <source>
        <dbReference type="RuleBase" id="RU361169"/>
    </source>
</evidence>
<dbReference type="GO" id="GO:0000272">
    <property type="term" value="P:polysaccharide catabolic process"/>
    <property type="evidence" value="ECO:0007669"/>
    <property type="project" value="UniProtKB-KW"/>
</dbReference>
<dbReference type="GeneID" id="54583876"/>
<keyword evidence="18" id="KW-1185">Reference proteome</keyword>
<keyword evidence="8" id="KW-0119">Carbohydrate metabolism</keyword>
<dbReference type="Gene3D" id="2.160.20.10">
    <property type="entry name" value="Single-stranded right-handed beta-helix, Pectin lyase-like"/>
    <property type="match status" value="1"/>
</dbReference>
<gene>
    <name evidence="17" type="ORF">BU26DRAFT_525609</name>
</gene>
<keyword evidence="10" id="KW-0961">Cell wall biogenesis/degradation</keyword>
<protein>
    <recommendedName>
        <fullName evidence="13">galacturonan 1,4-alpha-galacturonidase</fullName>
        <ecNumber evidence="13">3.2.1.67</ecNumber>
    </recommendedName>
</protein>
<dbReference type="GO" id="GO:0005576">
    <property type="term" value="C:extracellular region"/>
    <property type="evidence" value="ECO:0007669"/>
    <property type="project" value="UniProtKB-SubCell"/>
</dbReference>
<dbReference type="InterPro" id="IPR012334">
    <property type="entry name" value="Pectin_lyas_fold"/>
</dbReference>
<dbReference type="GO" id="GO:0071555">
    <property type="term" value="P:cell wall organization"/>
    <property type="evidence" value="ECO:0007669"/>
    <property type="project" value="UniProtKB-KW"/>
</dbReference>
<evidence type="ECO:0000313" key="18">
    <source>
        <dbReference type="Proteomes" id="UP000800094"/>
    </source>
</evidence>
<evidence type="ECO:0000256" key="13">
    <source>
        <dbReference type="ARBA" id="ARBA00038933"/>
    </source>
</evidence>